<evidence type="ECO:0000313" key="2">
    <source>
        <dbReference type="EMBL" id="CAB9505144.1"/>
    </source>
</evidence>
<dbReference type="OrthoDB" id="35219at2759"/>
<evidence type="ECO:0000256" key="1">
    <source>
        <dbReference type="SAM" id="Phobius"/>
    </source>
</evidence>
<evidence type="ECO:0000313" key="3">
    <source>
        <dbReference type="Proteomes" id="UP001153069"/>
    </source>
</evidence>
<keyword evidence="1" id="KW-1133">Transmembrane helix</keyword>
<proteinExistence type="predicted"/>
<dbReference type="AlphaFoldDB" id="A0A9N8DSJ3"/>
<comment type="caution">
    <text evidence="2">The sequence shown here is derived from an EMBL/GenBank/DDBJ whole genome shotgun (WGS) entry which is preliminary data.</text>
</comment>
<dbReference type="EMBL" id="CAICTM010000219">
    <property type="protein sequence ID" value="CAB9505144.1"/>
    <property type="molecule type" value="Genomic_DNA"/>
</dbReference>
<keyword evidence="1" id="KW-0812">Transmembrane</keyword>
<keyword evidence="1" id="KW-0472">Membrane</keyword>
<reference evidence="2" key="1">
    <citation type="submission" date="2020-06" db="EMBL/GenBank/DDBJ databases">
        <authorList>
            <consortium name="Plant Systems Biology data submission"/>
        </authorList>
    </citation>
    <scope>NUCLEOTIDE SEQUENCE</scope>
    <source>
        <strain evidence="2">D6</strain>
    </source>
</reference>
<feature type="transmembrane region" description="Helical" evidence="1">
    <location>
        <begin position="20"/>
        <end position="40"/>
    </location>
</feature>
<gene>
    <name evidence="2" type="ORF">SEMRO_220_G090680.1</name>
</gene>
<organism evidence="2 3">
    <name type="scientific">Seminavis robusta</name>
    <dbReference type="NCBI Taxonomy" id="568900"/>
    <lineage>
        <taxon>Eukaryota</taxon>
        <taxon>Sar</taxon>
        <taxon>Stramenopiles</taxon>
        <taxon>Ochrophyta</taxon>
        <taxon>Bacillariophyta</taxon>
        <taxon>Bacillariophyceae</taxon>
        <taxon>Bacillariophycidae</taxon>
        <taxon>Naviculales</taxon>
        <taxon>Naviculaceae</taxon>
        <taxon>Seminavis</taxon>
    </lineage>
</organism>
<dbReference type="Proteomes" id="UP001153069">
    <property type="component" value="Unassembled WGS sequence"/>
</dbReference>
<protein>
    <submittedName>
        <fullName evidence="2">Uncharacterized protein</fullName>
    </submittedName>
</protein>
<accession>A0A9N8DSJ3</accession>
<name>A0A9N8DSJ3_9STRA</name>
<keyword evidence="3" id="KW-1185">Reference proteome</keyword>
<sequence length="144" mass="15698">MEQAEYQSYRGLHTLSSATVFGFLQGAMMGAVWGCFTPYYPMGSLEAIRQANTGQFRPAPVFGSMGSVTSNALWLGSILAVQRLGASTAELTRKKTDVWNDLFGVACVFPYGKLFLDTERKVILHNRAIAGLIVLSTAYTSFIA</sequence>